<dbReference type="Proteomes" id="UP000254343">
    <property type="component" value="Unassembled WGS sequence"/>
</dbReference>
<accession>A0A380WAJ7</accession>
<dbReference type="GO" id="GO:0000287">
    <property type="term" value="F:magnesium ion binding"/>
    <property type="evidence" value="ECO:0007669"/>
    <property type="project" value="InterPro"/>
</dbReference>
<dbReference type="Gene3D" id="3.90.470.20">
    <property type="entry name" value="4'-phosphopantetheinyl transferase domain"/>
    <property type="match status" value="2"/>
</dbReference>
<reference evidence="5 6" key="1">
    <citation type="submission" date="2018-06" db="EMBL/GenBank/DDBJ databases">
        <authorList>
            <consortium name="Pathogen Informatics"/>
            <person name="Doyle S."/>
        </authorList>
    </citation>
    <scope>NUCLEOTIDE SEQUENCE [LARGE SCALE GENOMIC DNA]</scope>
    <source>
        <strain evidence="5 6">NCTC12722</strain>
    </source>
</reference>
<dbReference type="EMBL" id="UIGB01000001">
    <property type="protein sequence ID" value="SUU85961.1"/>
    <property type="molecule type" value="Genomic_DNA"/>
</dbReference>
<evidence type="ECO:0000259" key="4">
    <source>
        <dbReference type="Pfam" id="PF22624"/>
    </source>
</evidence>
<dbReference type="GO" id="GO:0008897">
    <property type="term" value="F:holo-[acyl-carrier-protein] synthase activity"/>
    <property type="evidence" value="ECO:0007669"/>
    <property type="project" value="InterPro"/>
</dbReference>
<gene>
    <name evidence="5" type="primary">sfp</name>
    <name evidence="5" type="ORF">NCTC12722_03179</name>
</gene>
<dbReference type="InterPro" id="IPR008278">
    <property type="entry name" value="4-PPantetheinyl_Trfase_dom"/>
</dbReference>
<evidence type="ECO:0000313" key="6">
    <source>
        <dbReference type="Proteomes" id="UP000254343"/>
    </source>
</evidence>
<evidence type="ECO:0000256" key="2">
    <source>
        <dbReference type="ARBA" id="ARBA00022679"/>
    </source>
</evidence>
<evidence type="ECO:0000256" key="1">
    <source>
        <dbReference type="ARBA" id="ARBA00010990"/>
    </source>
</evidence>
<dbReference type="InterPro" id="IPR037143">
    <property type="entry name" value="4-PPantetheinyl_Trfase_dom_sf"/>
</dbReference>
<dbReference type="InterPro" id="IPR050559">
    <property type="entry name" value="P-Pant_transferase_sf"/>
</dbReference>
<evidence type="ECO:0000313" key="5">
    <source>
        <dbReference type="EMBL" id="SUU85961.1"/>
    </source>
</evidence>
<keyword evidence="2 5" id="KW-0808">Transferase</keyword>
<proteinExistence type="inferred from homology"/>
<dbReference type="SUPFAM" id="SSF56214">
    <property type="entry name" value="4'-phosphopantetheinyl transferase"/>
    <property type="match status" value="2"/>
</dbReference>
<evidence type="ECO:0000259" key="3">
    <source>
        <dbReference type="Pfam" id="PF01648"/>
    </source>
</evidence>
<dbReference type="PANTHER" id="PTHR12215">
    <property type="entry name" value="PHOSPHOPANTETHEINE TRANSFERASE"/>
    <property type="match status" value="1"/>
</dbReference>
<dbReference type="GO" id="GO:0019878">
    <property type="term" value="P:lysine biosynthetic process via aminoadipic acid"/>
    <property type="evidence" value="ECO:0007669"/>
    <property type="project" value="TreeGrafter"/>
</dbReference>
<dbReference type="EC" id="2.7.8.-" evidence="5"/>
<feature type="domain" description="4'-phosphopantetheinyl transferase N-terminal" evidence="4">
    <location>
        <begin position="46"/>
        <end position="128"/>
    </location>
</feature>
<dbReference type="PANTHER" id="PTHR12215:SF10">
    <property type="entry name" value="L-AMINOADIPATE-SEMIALDEHYDE DEHYDROGENASE-PHOSPHOPANTETHEINYL TRANSFERASE"/>
    <property type="match status" value="1"/>
</dbReference>
<dbReference type="AlphaFoldDB" id="A0A380WAJ7"/>
<dbReference type="Pfam" id="PF01648">
    <property type="entry name" value="ACPS"/>
    <property type="match status" value="1"/>
</dbReference>
<comment type="similarity">
    <text evidence="1">Belongs to the P-Pant transferase superfamily. Gsp/Sfp/HetI/AcpT family.</text>
</comment>
<sequence length="257" mass="29008">MVESLGDGALLDSVVWESPQSHPPLWEDEIHVWQSHLVADAGTQSLLHSYLSEDENERAARFRLDRDRNKFVTTRGTLRILLARYLQARPKDLMFLLGPEGKPALTAESAGEMLSFNVSHSQDVAVFAFGQNRNIGVDVERVRFDVEYDDIAQHYFSVGEMQSLAKLPRGNRREGFFLCWTRKEAYVKAGGRGLQIALDSFDVNLEPGDPACFLRGVHASWRISSFMVSNEYPVALVYDGAPADLKFFDLGNVRRLQ</sequence>
<name>A0A380WAJ7_AFIFE</name>
<dbReference type="Pfam" id="PF22624">
    <property type="entry name" value="AASDHPPT_N"/>
    <property type="match status" value="1"/>
</dbReference>
<organism evidence="5 6">
    <name type="scientific">Afipia felis</name>
    <name type="common">Cat scratch disease bacillus</name>
    <dbReference type="NCBI Taxonomy" id="1035"/>
    <lineage>
        <taxon>Bacteria</taxon>
        <taxon>Pseudomonadati</taxon>
        <taxon>Pseudomonadota</taxon>
        <taxon>Alphaproteobacteria</taxon>
        <taxon>Hyphomicrobiales</taxon>
        <taxon>Nitrobacteraceae</taxon>
        <taxon>Afipia</taxon>
    </lineage>
</organism>
<dbReference type="GO" id="GO:0005829">
    <property type="term" value="C:cytosol"/>
    <property type="evidence" value="ECO:0007669"/>
    <property type="project" value="TreeGrafter"/>
</dbReference>
<protein>
    <submittedName>
        <fullName evidence="5">4'-phosphopantetheinyl transferase sfp</fullName>
        <ecNumber evidence="5">2.7.8.-</ecNumber>
    </submittedName>
</protein>
<dbReference type="OrthoDB" id="9808281at2"/>
<dbReference type="InterPro" id="IPR055066">
    <property type="entry name" value="AASDHPPT_N"/>
</dbReference>
<feature type="domain" description="4'-phosphopantetheinyl transferase" evidence="3">
    <location>
        <begin position="135"/>
        <end position="237"/>
    </location>
</feature>